<reference evidence="10 11" key="1">
    <citation type="submission" date="2024-06" db="EMBL/GenBank/DDBJ databases">
        <title>Thioclava kandeliae sp. nov. from a rhizosphere soil sample of Kandelia candel in a mangrove.</title>
        <authorList>
            <person name="Mu T."/>
        </authorList>
    </citation>
    <scope>NUCLEOTIDE SEQUENCE [LARGE SCALE GENOMIC DNA]</scope>
    <source>
        <strain evidence="10 11">CPCC 100088</strain>
    </source>
</reference>
<evidence type="ECO:0000313" key="11">
    <source>
        <dbReference type="Proteomes" id="UP001438953"/>
    </source>
</evidence>
<keyword evidence="5" id="KW-0547">Nucleotide-binding</keyword>
<dbReference type="InterPro" id="IPR027417">
    <property type="entry name" value="P-loop_NTPase"/>
</dbReference>
<dbReference type="InterPro" id="IPR017871">
    <property type="entry name" value="ABC_transporter-like_CS"/>
</dbReference>
<dbReference type="PANTHER" id="PTHR43166:SF9">
    <property type="entry name" value="GLUTAMATE_ASPARTATE IMPORT ATP-BINDING PROTEIN GLTL"/>
    <property type="match status" value="1"/>
</dbReference>
<dbReference type="InterPro" id="IPR050086">
    <property type="entry name" value="MetN_ABC_transporter-like"/>
</dbReference>
<feature type="domain" description="ABC transporter" evidence="9">
    <location>
        <begin position="8"/>
        <end position="252"/>
    </location>
</feature>
<dbReference type="EMBL" id="JAYWLC010000020">
    <property type="protein sequence ID" value="MER5173536.1"/>
    <property type="molecule type" value="Genomic_DNA"/>
</dbReference>
<evidence type="ECO:0000256" key="5">
    <source>
        <dbReference type="ARBA" id="ARBA00022741"/>
    </source>
</evidence>
<comment type="similarity">
    <text evidence="2">Belongs to the ABC transporter superfamily.</text>
</comment>
<comment type="caution">
    <text evidence="10">The sequence shown here is derived from an EMBL/GenBank/DDBJ whole genome shotgun (WGS) entry which is preliminary data.</text>
</comment>
<keyword evidence="6 10" id="KW-0067">ATP-binding</keyword>
<dbReference type="Proteomes" id="UP001438953">
    <property type="component" value="Unassembled WGS sequence"/>
</dbReference>
<keyword evidence="11" id="KW-1185">Reference proteome</keyword>
<comment type="subcellular location">
    <subcellularLocation>
        <location evidence="1">Cell membrane</location>
        <topology evidence="1">Peripheral membrane protein</topology>
    </subcellularLocation>
</comment>
<keyword evidence="8" id="KW-0472">Membrane</keyword>
<keyword evidence="7" id="KW-0029">Amino-acid transport</keyword>
<evidence type="ECO:0000256" key="6">
    <source>
        <dbReference type="ARBA" id="ARBA00022840"/>
    </source>
</evidence>
<gene>
    <name evidence="10" type="ORF">VSX56_17355</name>
</gene>
<dbReference type="InterPro" id="IPR003593">
    <property type="entry name" value="AAA+_ATPase"/>
</dbReference>
<dbReference type="CDD" id="cd03262">
    <property type="entry name" value="ABC_HisP_GlnQ"/>
    <property type="match status" value="1"/>
</dbReference>
<dbReference type="PANTHER" id="PTHR43166">
    <property type="entry name" value="AMINO ACID IMPORT ATP-BINDING PROTEIN"/>
    <property type="match status" value="1"/>
</dbReference>
<sequence>MTGTDPILRIEDLRKSYGVFEVLKGISFDVYPRQVVGLLGRSGSGKSTLLRCLNFLEQPNAGRIFLEQEEVGVRSAAGGRKPVPAARLAYQRRQMAMVFQNFNLWPHMTVLENITEGPVKVLGLSKDEAVAEARSLLVKVGMETKEDQYPIRLSGGQQQRVAIARALAMRPRLMLFDEPTSSLDPELVAEVLKVMRDLADAGTTMLVVTHEMAFARDVCDRVLLLHEGQLIEQGPPAEVMLQSQNPVAASFFAGLREEAAQ</sequence>
<evidence type="ECO:0000313" key="10">
    <source>
        <dbReference type="EMBL" id="MER5173536.1"/>
    </source>
</evidence>
<evidence type="ECO:0000256" key="8">
    <source>
        <dbReference type="ARBA" id="ARBA00023136"/>
    </source>
</evidence>
<evidence type="ECO:0000256" key="3">
    <source>
        <dbReference type="ARBA" id="ARBA00022448"/>
    </source>
</evidence>
<accession>A0ABV1SLV4</accession>
<evidence type="ECO:0000259" key="9">
    <source>
        <dbReference type="PROSITE" id="PS50893"/>
    </source>
</evidence>
<name>A0ABV1SLV4_9RHOB</name>
<dbReference type="GO" id="GO:0005524">
    <property type="term" value="F:ATP binding"/>
    <property type="evidence" value="ECO:0007669"/>
    <property type="project" value="UniProtKB-KW"/>
</dbReference>
<evidence type="ECO:0000256" key="2">
    <source>
        <dbReference type="ARBA" id="ARBA00005417"/>
    </source>
</evidence>
<dbReference type="SMART" id="SM00382">
    <property type="entry name" value="AAA"/>
    <property type="match status" value="1"/>
</dbReference>
<evidence type="ECO:0000256" key="1">
    <source>
        <dbReference type="ARBA" id="ARBA00004202"/>
    </source>
</evidence>
<dbReference type="RefSeq" id="WP_339115228.1">
    <property type="nucleotide sequence ID" value="NZ_JAYWLC010000020.1"/>
</dbReference>
<protein>
    <submittedName>
        <fullName evidence="10">Amino acid ABC transporter ATP-binding protein</fullName>
    </submittedName>
</protein>
<dbReference type="PROSITE" id="PS00211">
    <property type="entry name" value="ABC_TRANSPORTER_1"/>
    <property type="match status" value="1"/>
</dbReference>
<dbReference type="Pfam" id="PF00005">
    <property type="entry name" value="ABC_tran"/>
    <property type="match status" value="1"/>
</dbReference>
<dbReference type="SUPFAM" id="SSF52540">
    <property type="entry name" value="P-loop containing nucleoside triphosphate hydrolases"/>
    <property type="match status" value="1"/>
</dbReference>
<organism evidence="10 11">
    <name type="scientific">Thioclava kandeliae</name>
    <dbReference type="NCBI Taxonomy" id="3070818"/>
    <lineage>
        <taxon>Bacteria</taxon>
        <taxon>Pseudomonadati</taxon>
        <taxon>Pseudomonadota</taxon>
        <taxon>Alphaproteobacteria</taxon>
        <taxon>Rhodobacterales</taxon>
        <taxon>Paracoccaceae</taxon>
        <taxon>Thioclava</taxon>
    </lineage>
</organism>
<dbReference type="PROSITE" id="PS50893">
    <property type="entry name" value="ABC_TRANSPORTER_2"/>
    <property type="match status" value="1"/>
</dbReference>
<dbReference type="PIRSF" id="PIRSF039085">
    <property type="entry name" value="ABC_ATPase_HisP"/>
    <property type="match status" value="1"/>
</dbReference>
<dbReference type="Gene3D" id="3.40.50.300">
    <property type="entry name" value="P-loop containing nucleotide triphosphate hydrolases"/>
    <property type="match status" value="1"/>
</dbReference>
<keyword evidence="4" id="KW-1003">Cell membrane</keyword>
<proteinExistence type="inferred from homology"/>
<keyword evidence="3" id="KW-0813">Transport</keyword>
<evidence type="ECO:0000256" key="4">
    <source>
        <dbReference type="ARBA" id="ARBA00022475"/>
    </source>
</evidence>
<dbReference type="InterPro" id="IPR003439">
    <property type="entry name" value="ABC_transporter-like_ATP-bd"/>
</dbReference>
<dbReference type="InterPro" id="IPR030679">
    <property type="entry name" value="ABC_ATPase_HisP-typ"/>
</dbReference>
<evidence type="ECO:0000256" key="7">
    <source>
        <dbReference type="ARBA" id="ARBA00022970"/>
    </source>
</evidence>